<organism evidence="4 5">
    <name type="scientific">Trichomalopsis sarcophagae</name>
    <dbReference type="NCBI Taxonomy" id="543379"/>
    <lineage>
        <taxon>Eukaryota</taxon>
        <taxon>Metazoa</taxon>
        <taxon>Ecdysozoa</taxon>
        <taxon>Arthropoda</taxon>
        <taxon>Hexapoda</taxon>
        <taxon>Insecta</taxon>
        <taxon>Pterygota</taxon>
        <taxon>Neoptera</taxon>
        <taxon>Endopterygota</taxon>
        <taxon>Hymenoptera</taxon>
        <taxon>Apocrita</taxon>
        <taxon>Proctotrupomorpha</taxon>
        <taxon>Chalcidoidea</taxon>
        <taxon>Pteromalidae</taxon>
        <taxon>Pteromalinae</taxon>
        <taxon>Trichomalopsis</taxon>
    </lineage>
</organism>
<feature type="repeat" description="ANK" evidence="3">
    <location>
        <begin position="168"/>
        <end position="200"/>
    </location>
</feature>
<evidence type="ECO:0000256" key="1">
    <source>
        <dbReference type="ARBA" id="ARBA00022737"/>
    </source>
</evidence>
<dbReference type="EMBL" id="NNAY01000148">
    <property type="protein sequence ID" value="OXU30552.1"/>
    <property type="molecule type" value="Genomic_DNA"/>
</dbReference>
<gene>
    <name evidence="4" type="ORF">TSAR_003056</name>
</gene>
<protein>
    <submittedName>
        <fullName evidence="4">Uncharacterized protein</fullName>
    </submittedName>
</protein>
<dbReference type="InterPro" id="IPR036770">
    <property type="entry name" value="Ankyrin_rpt-contain_sf"/>
</dbReference>
<dbReference type="InterPro" id="IPR002110">
    <property type="entry name" value="Ankyrin_rpt"/>
</dbReference>
<dbReference type="PANTHER" id="PTHR24198:SF165">
    <property type="entry name" value="ANKYRIN REPEAT-CONTAINING PROTEIN-RELATED"/>
    <property type="match status" value="1"/>
</dbReference>
<dbReference type="OrthoDB" id="1577640at2759"/>
<feature type="repeat" description="ANK" evidence="3">
    <location>
        <begin position="342"/>
        <end position="374"/>
    </location>
</feature>
<dbReference type="PRINTS" id="PR01415">
    <property type="entry name" value="ANKYRIN"/>
</dbReference>
<keyword evidence="1" id="KW-0677">Repeat</keyword>
<comment type="caution">
    <text evidence="4">The sequence shown here is derived from an EMBL/GenBank/DDBJ whole genome shotgun (WGS) entry which is preliminary data.</text>
</comment>
<sequence>MMLKLERHSIFCDKLHNGSYMLYSSLNSDLNNTFERYDHLLHQSLTEIFLQRCFTRNQTKQLIHDQKLIIELILDQEPLLHNQFPIKNCEQLSLLWIAVLSGYYKSAELLVCSGADVNEPFGSRDPQMMDNKWTILHVLLQMQSSSESERLVQLIIDHGADWQTRDSYGRTILHFAAKHNRVQLTNTLLEKGATVNVADKGGETPLLLAASSKKANELIPLFIKHGADVTAKSLKCDNLLHRLAFNSEDYAAHLALAKILIEKGVSLEDREVQNQYQPIHRAIMSGNNEFLKLCLASGIDVNSRASNEESPLYLVIRYHITSRAVLETLLRRGANIHLRTSEGRTALHCACEKLKEEIIWLLLSVGADILAEDNNGNTPFSLIDHTIFDNRMKIEEDLSIRLMIKQLALKRTLSSIALKDEIIIRRHLKLWDYYQDCVLYASRMKFTRFMKDCTFLELLLKNRRQIVALFRGPEVEANFRFYDLNGFGMYAEDIRVAFERGSFVLEMEEIIDNASRHLPWIIVRSIAGHVPDDYGMNMRSIWNERKGSVTKTAKEDRLSRLLGVS</sequence>
<feature type="repeat" description="ANK" evidence="3">
    <location>
        <begin position="307"/>
        <end position="341"/>
    </location>
</feature>
<evidence type="ECO:0000313" key="4">
    <source>
        <dbReference type="EMBL" id="OXU30552.1"/>
    </source>
</evidence>
<dbReference type="STRING" id="543379.A0A232FIP9"/>
<feature type="repeat" description="ANK" evidence="3">
    <location>
        <begin position="201"/>
        <end position="234"/>
    </location>
</feature>
<dbReference type="SUPFAM" id="SSF48403">
    <property type="entry name" value="Ankyrin repeat"/>
    <property type="match status" value="1"/>
</dbReference>
<dbReference type="Proteomes" id="UP000215335">
    <property type="component" value="Unassembled WGS sequence"/>
</dbReference>
<evidence type="ECO:0000313" key="5">
    <source>
        <dbReference type="Proteomes" id="UP000215335"/>
    </source>
</evidence>
<dbReference type="Pfam" id="PF12796">
    <property type="entry name" value="Ank_2"/>
    <property type="match status" value="2"/>
</dbReference>
<dbReference type="PROSITE" id="PS50088">
    <property type="entry name" value="ANK_REPEAT"/>
    <property type="match status" value="5"/>
</dbReference>
<evidence type="ECO:0000256" key="2">
    <source>
        <dbReference type="ARBA" id="ARBA00023043"/>
    </source>
</evidence>
<keyword evidence="5" id="KW-1185">Reference proteome</keyword>
<proteinExistence type="predicted"/>
<name>A0A232FIP9_9HYME</name>
<dbReference type="SMART" id="SM00248">
    <property type="entry name" value="ANK"/>
    <property type="match status" value="8"/>
</dbReference>
<dbReference type="Gene3D" id="1.25.40.20">
    <property type="entry name" value="Ankyrin repeat-containing domain"/>
    <property type="match status" value="2"/>
</dbReference>
<dbReference type="PANTHER" id="PTHR24198">
    <property type="entry name" value="ANKYRIN REPEAT AND PROTEIN KINASE DOMAIN-CONTAINING PROTEIN"/>
    <property type="match status" value="1"/>
</dbReference>
<dbReference type="PROSITE" id="PS50297">
    <property type="entry name" value="ANK_REP_REGION"/>
    <property type="match status" value="3"/>
</dbReference>
<accession>A0A232FIP9</accession>
<feature type="repeat" description="ANK" evidence="3">
    <location>
        <begin position="274"/>
        <end position="306"/>
    </location>
</feature>
<keyword evidence="2 3" id="KW-0040">ANK repeat</keyword>
<dbReference type="AlphaFoldDB" id="A0A232FIP9"/>
<reference evidence="4 5" key="1">
    <citation type="journal article" date="2017" name="Curr. Biol.">
        <title>The Evolution of Venom by Co-option of Single-Copy Genes.</title>
        <authorList>
            <person name="Martinson E.O."/>
            <person name="Mrinalini"/>
            <person name="Kelkar Y.D."/>
            <person name="Chang C.H."/>
            <person name="Werren J.H."/>
        </authorList>
    </citation>
    <scope>NUCLEOTIDE SEQUENCE [LARGE SCALE GENOMIC DNA]</scope>
    <source>
        <strain evidence="4 5">Alberta</strain>
        <tissue evidence="4">Whole body</tissue>
    </source>
</reference>
<evidence type="ECO:0000256" key="3">
    <source>
        <dbReference type="PROSITE-ProRule" id="PRU00023"/>
    </source>
</evidence>